<evidence type="ECO:0000256" key="5">
    <source>
        <dbReference type="ARBA" id="ARBA00022683"/>
    </source>
</evidence>
<reference evidence="14 15" key="1">
    <citation type="submission" date="2018-01" db="EMBL/GenBank/DDBJ databases">
        <authorList>
            <person name="Paulsen S."/>
            <person name="Gram L.K."/>
        </authorList>
    </citation>
    <scope>NUCLEOTIDE SEQUENCE [LARGE SCALE GENOMIC DNA]</scope>
    <source>
        <strain evidence="12 15">S3790</strain>
        <strain evidence="13 14">S3895</strain>
    </source>
</reference>
<dbReference type="Pfam" id="PF00358">
    <property type="entry name" value="PTS_EIIA_1"/>
    <property type="match status" value="1"/>
</dbReference>
<evidence type="ECO:0000256" key="7">
    <source>
        <dbReference type="ARBA" id="ARBA00039163"/>
    </source>
</evidence>
<keyword evidence="6" id="KW-0418">Kinase</keyword>
<sequence>MQFSPVISYAPINSIDQPLLHLASPFSGKVTPLSSHPDPLFSQGMLGRGICVQLSNFKIVSPVHGTIEQIKQHGTEFIISAQNGLKILVNIRIPPEYSAPQYQTFNAFGKTTIQQGELLAYFDIPASVTPAIGSVILINAEKLGPCYYPLKQVSAGQDPLVTLTKSE</sequence>
<name>A0A5S3V7Z0_9GAMM</name>
<dbReference type="PANTHER" id="PTHR45008">
    <property type="entry name" value="PTS SYSTEM GLUCOSE-SPECIFIC EIIA COMPONENT"/>
    <property type="match status" value="1"/>
</dbReference>
<dbReference type="InterPro" id="IPR001127">
    <property type="entry name" value="PTS_EIIA_1_perm"/>
</dbReference>
<keyword evidence="3 12" id="KW-0762">Sugar transport</keyword>
<dbReference type="GO" id="GO:0016301">
    <property type="term" value="F:kinase activity"/>
    <property type="evidence" value="ECO:0007669"/>
    <property type="project" value="UniProtKB-KW"/>
</dbReference>
<evidence type="ECO:0000313" key="14">
    <source>
        <dbReference type="Proteomes" id="UP000307164"/>
    </source>
</evidence>
<evidence type="ECO:0000256" key="4">
    <source>
        <dbReference type="ARBA" id="ARBA00022679"/>
    </source>
</evidence>
<organism evidence="12 15">
    <name type="scientific">Pseudoalteromonas aurantia</name>
    <dbReference type="NCBI Taxonomy" id="43654"/>
    <lineage>
        <taxon>Bacteria</taxon>
        <taxon>Pseudomonadati</taxon>
        <taxon>Pseudomonadota</taxon>
        <taxon>Gammaproteobacteria</taxon>
        <taxon>Alteromonadales</taxon>
        <taxon>Pseudoalteromonadaceae</taxon>
        <taxon>Pseudoalteromonas</taxon>
    </lineage>
</organism>
<evidence type="ECO:0000313" key="13">
    <source>
        <dbReference type="EMBL" id="TMO73920.1"/>
    </source>
</evidence>
<evidence type="ECO:0000259" key="11">
    <source>
        <dbReference type="PROSITE" id="PS51093"/>
    </source>
</evidence>
<comment type="caution">
    <text evidence="12">The sequence shown here is derived from an EMBL/GenBank/DDBJ whole genome shotgun (WGS) entry which is preliminary data.</text>
</comment>
<keyword evidence="2" id="KW-0813">Transport</keyword>
<dbReference type="EMBL" id="PNBW01000052">
    <property type="protein sequence ID" value="TMO73920.1"/>
    <property type="molecule type" value="Genomic_DNA"/>
</dbReference>
<dbReference type="InterPro" id="IPR050890">
    <property type="entry name" value="PTS_EIIA_component"/>
</dbReference>
<comment type="subcellular location">
    <subcellularLocation>
        <location evidence="1">Cytoplasm</location>
    </subcellularLocation>
</comment>
<dbReference type="PANTHER" id="PTHR45008:SF1">
    <property type="entry name" value="PTS SYSTEM GLUCOSE-SPECIFIC EIIA COMPONENT"/>
    <property type="match status" value="1"/>
</dbReference>
<dbReference type="GO" id="GO:0009401">
    <property type="term" value="P:phosphoenolpyruvate-dependent sugar phosphotransferase system"/>
    <property type="evidence" value="ECO:0007669"/>
    <property type="project" value="UniProtKB-KW"/>
</dbReference>
<dbReference type="RefSeq" id="WP_138592051.1">
    <property type="nucleotide sequence ID" value="NZ_PNBW01000052.1"/>
</dbReference>
<dbReference type="PROSITE" id="PS51093">
    <property type="entry name" value="PTS_EIIA_TYPE_1"/>
    <property type="match status" value="1"/>
</dbReference>
<reference evidence="12" key="3">
    <citation type="submission" date="2019-09" db="EMBL/GenBank/DDBJ databases">
        <title>Co-occurence of chitin degradation, pigmentation and bioactivity in marine Pseudoalteromonas.</title>
        <authorList>
            <person name="Sonnenschein E.C."/>
            <person name="Bech P.K."/>
        </authorList>
    </citation>
    <scope>NUCLEOTIDE SEQUENCE</scope>
    <source>
        <strain evidence="12">S3790</strain>
        <strain evidence="13 14">S3895</strain>
    </source>
</reference>
<proteinExistence type="predicted"/>
<reference evidence="15" key="2">
    <citation type="submission" date="2019-06" db="EMBL/GenBank/DDBJ databases">
        <title>Co-occurence of chitin degradation, pigmentation and bioactivity in marine Pseudoalteromonas.</title>
        <authorList>
            <person name="Sonnenschein E.C."/>
            <person name="Bech P.K."/>
        </authorList>
    </citation>
    <scope>NUCLEOTIDE SEQUENCE [LARGE SCALE GENOMIC DNA]</scope>
    <source>
        <strain evidence="15">S3790</strain>
    </source>
</reference>
<evidence type="ECO:0000256" key="6">
    <source>
        <dbReference type="ARBA" id="ARBA00022777"/>
    </source>
</evidence>
<keyword evidence="5" id="KW-0598">Phosphotransferase system</keyword>
<evidence type="ECO:0000256" key="3">
    <source>
        <dbReference type="ARBA" id="ARBA00022597"/>
    </source>
</evidence>
<evidence type="ECO:0000256" key="10">
    <source>
        <dbReference type="ARBA" id="ARBA00042873"/>
    </source>
</evidence>
<dbReference type="Proteomes" id="UP000307217">
    <property type="component" value="Unassembled WGS sequence"/>
</dbReference>
<dbReference type="Proteomes" id="UP000307164">
    <property type="component" value="Unassembled WGS sequence"/>
</dbReference>
<dbReference type="Gene3D" id="2.70.70.10">
    <property type="entry name" value="Glucose Permease (Domain IIA)"/>
    <property type="match status" value="1"/>
</dbReference>
<dbReference type="InterPro" id="IPR011055">
    <property type="entry name" value="Dup_hybrid_motif"/>
</dbReference>
<gene>
    <name evidence="12" type="ORF">CWC19_11770</name>
    <name evidence="13" type="ORF">CWC20_11860</name>
</gene>
<evidence type="ECO:0000256" key="9">
    <source>
        <dbReference type="ARBA" id="ARBA00042526"/>
    </source>
</evidence>
<evidence type="ECO:0000313" key="12">
    <source>
        <dbReference type="EMBL" id="TMO67991.1"/>
    </source>
</evidence>
<dbReference type="EMBL" id="PNBX01000047">
    <property type="protein sequence ID" value="TMO67991.1"/>
    <property type="molecule type" value="Genomic_DNA"/>
</dbReference>
<dbReference type="OrthoDB" id="6336369at2"/>
<dbReference type="SUPFAM" id="SSF51261">
    <property type="entry name" value="Duplicated hybrid motif"/>
    <property type="match status" value="1"/>
</dbReference>
<feature type="domain" description="PTS EIIA type-1" evidence="11">
    <location>
        <begin position="38"/>
        <end position="142"/>
    </location>
</feature>
<evidence type="ECO:0000256" key="1">
    <source>
        <dbReference type="ARBA" id="ARBA00004496"/>
    </source>
</evidence>
<evidence type="ECO:0000256" key="2">
    <source>
        <dbReference type="ARBA" id="ARBA00022448"/>
    </source>
</evidence>
<keyword evidence="14" id="KW-1185">Reference proteome</keyword>
<evidence type="ECO:0000313" key="15">
    <source>
        <dbReference type="Proteomes" id="UP000307217"/>
    </source>
</evidence>
<dbReference type="AlphaFoldDB" id="A0A5S3V7Z0"/>
<evidence type="ECO:0000256" key="8">
    <source>
        <dbReference type="ARBA" id="ARBA00042296"/>
    </source>
</evidence>
<protein>
    <recommendedName>
        <fullName evidence="7">PTS system glucose-specific EIIA component</fullName>
    </recommendedName>
    <alternativeName>
        <fullName evidence="10">EIIA-Glc</fullName>
    </alternativeName>
    <alternativeName>
        <fullName evidence="9">EIII-Glc</fullName>
    </alternativeName>
    <alternativeName>
        <fullName evidence="8">Glucose-specific phosphotransferase enzyme IIA component</fullName>
    </alternativeName>
</protein>
<dbReference type="GO" id="GO:0005737">
    <property type="term" value="C:cytoplasm"/>
    <property type="evidence" value="ECO:0007669"/>
    <property type="project" value="UniProtKB-SubCell"/>
</dbReference>
<keyword evidence="4" id="KW-0808">Transferase</keyword>
<accession>A0A5S3V7Z0</accession>